<evidence type="ECO:0000256" key="7">
    <source>
        <dbReference type="ARBA" id="ARBA00022833"/>
    </source>
</evidence>
<evidence type="ECO:0000256" key="6">
    <source>
        <dbReference type="ARBA" id="ARBA00022801"/>
    </source>
</evidence>
<comment type="similarity">
    <text evidence="3 11">Belongs to the purine nucleoside phosphorylase YfiH/LACC1 family.</text>
</comment>
<dbReference type="Pfam" id="PF02578">
    <property type="entry name" value="Cu-oxidase_4"/>
    <property type="match status" value="1"/>
</dbReference>
<evidence type="ECO:0000256" key="3">
    <source>
        <dbReference type="ARBA" id="ARBA00007353"/>
    </source>
</evidence>
<dbReference type="InterPro" id="IPR038371">
    <property type="entry name" value="Cu_polyphenol_OxRdtase_sf"/>
</dbReference>
<dbReference type="NCBIfam" id="TIGR00726">
    <property type="entry name" value="peptidoglycan editing factor PgeF"/>
    <property type="match status" value="1"/>
</dbReference>
<evidence type="ECO:0000313" key="12">
    <source>
        <dbReference type="EMBL" id="GCE27038.1"/>
    </source>
</evidence>
<dbReference type="PANTHER" id="PTHR30616">
    <property type="entry name" value="UNCHARACTERIZED PROTEIN YFIH"/>
    <property type="match status" value="1"/>
</dbReference>
<dbReference type="InterPro" id="IPR003730">
    <property type="entry name" value="Cu_polyphenol_OxRdtase"/>
</dbReference>
<dbReference type="SUPFAM" id="SSF64438">
    <property type="entry name" value="CNF1/YfiH-like putative cysteine hydrolases"/>
    <property type="match status" value="1"/>
</dbReference>
<dbReference type="InterPro" id="IPR011324">
    <property type="entry name" value="Cytotoxic_necrot_fac-like_cat"/>
</dbReference>
<comment type="catalytic activity">
    <reaction evidence="9">
        <text>adenosine + phosphate = alpha-D-ribose 1-phosphate + adenine</text>
        <dbReference type="Rhea" id="RHEA:27642"/>
        <dbReference type="ChEBI" id="CHEBI:16335"/>
        <dbReference type="ChEBI" id="CHEBI:16708"/>
        <dbReference type="ChEBI" id="CHEBI:43474"/>
        <dbReference type="ChEBI" id="CHEBI:57720"/>
        <dbReference type="EC" id="2.4.2.1"/>
    </reaction>
    <physiologicalReaction direction="left-to-right" evidence="9">
        <dbReference type="Rhea" id="RHEA:27643"/>
    </physiologicalReaction>
</comment>
<accession>A0A402B6R1</accession>
<comment type="catalytic activity">
    <reaction evidence="1">
        <text>inosine + phosphate = alpha-D-ribose 1-phosphate + hypoxanthine</text>
        <dbReference type="Rhea" id="RHEA:27646"/>
        <dbReference type="ChEBI" id="CHEBI:17368"/>
        <dbReference type="ChEBI" id="CHEBI:17596"/>
        <dbReference type="ChEBI" id="CHEBI:43474"/>
        <dbReference type="ChEBI" id="CHEBI:57720"/>
        <dbReference type="EC" id="2.4.2.1"/>
    </reaction>
    <physiologicalReaction direction="left-to-right" evidence="1">
        <dbReference type="Rhea" id="RHEA:27647"/>
    </physiologicalReaction>
</comment>
<dbReference type="GO" id="GO:0016787">
    <property type="term" value="F:hydrolase activity"/>
    <property type="evidence" value="ECO:0007669"/>
    <property type="project" value="UniProtKB-KW"/>
</dbReference>
<evidence type="ECO:0000256" key="11">
    <source>
        <dbReference type="RuleBase" id="RU361274"/>
    </source>
</evidence>
<comment type="function">
    <text evidence="2">Purine nucleoside enzyme that catalyzes the phosphorolysis of adenosine and inosine nucleosides, yielding D-ribose 1-phosphate and the respective free bases, adenine and hypoxanthine. Also catalyzes the phosphorolysis of S-methyl-5'-thioadenosine into adenine and S-methyl-5-thio-alpha-D-ribose 1-phosphate. Also has adenosine deaminase activity.</text>
</comment>
<dbReference type="PANTHER" id="PTHR30616:SF2">
    <property type="entry name" value="PURINE NUCLEOSIDE PHOSPHORYLASE LACC1"/>
    <property type="match status" value="1"/>
</dbReference>
<comment type="catalytic activity">
    <reaction evidence="10">
        <text>S-methyl-5'-thioadenosine + phosphate = 5-(methylsulfanyl)-alpha-D-ribose 1-phosphate + adenine</text>
        <dbReference type="Rhea" id="RHEA:11852"/>
        <dbReference type="ChEBI" id="CHEBI:16708"/>
        <dbReference type="ChEBI" id="CHEBI:17509"/>
        <dbReference type="ChEBI" id="CHEBI:43474"/>
        <dbReference type="ChEBI" id="CHEBI:58533"/>
        <dbReference type="EC" id="2.4.2.28"/>
    </reaction>
    <physiologicalReaction direction="left-to-right" evidence="10">
        <dbReference type="Rhea" id="RHEA:11853"/>
    </physiologicalReaction>
</comment>
<keyword evidence="4" id="KW-0808">Transferase</keyword>
<dbReference type="CDD" id="cd16833">
    <property type="entry name" value="YfiH"/>
    <property type="match status" value="1"/>
</dbReference>
<dbReference type="Proteomes" id="UP000287171">
    <property type="component" value="Unassembled WGS sequence"/>
</dbReference>
<dbReference type="GO" id="GO:0005507">
    <property type="term" value="F:copper ion binding"/>
    <property type="evidence" value="ECO:0007669"/>
    <property type="project" value="TreeGrafter"/>
</dbReference>
<evidence type="ECO:0000256" key="1">
    <source>
        <dbReference type="ARBA" id="ARBA00000553"/>
    </source>
</evidence>
<protein>
    <recommendedName>
        <fullName evidence="11">Purine nucleoside phosphorylase</fullName>
    </recommendedName>
</protein>
<keyword evidence="5" id="KW-0479">Metal-binding</keyword>
<keyword evidence="13" id="KW-1185">Reference proteome</keyword>
<evidence type="ECO:0000256" key="9">
    <source>
        <dbReference type="ARBA" id="ARBA00048968"/>
    </source>
</evidence>
<keyword evidence="7" id="KW-0862">Zinc</keyword>
<evidence type="ECO:0000256" key="8">
    <source>
        <dbReference type="ARBA" id="ARBA00047989"/>
    </source>
</evidence>
<gene>
    <name evidence="12" type="ORF">KDA_25220</name>
</gene>
<name>A0A402B6R1_9CHLR</name>
<comment type="catalytic activity">
    <reaction evidence="8">
        <text>adenosine + H2O + H(+) = inosine + NH4(+)</text>
        <dbReference type="Rhea" id="RHEA:24408"/>
        <dbReference type="ChEBI" id="CHEBI:15377"/>
        <dbReference type="ChEBI" id="CHEBI:15378"/>
        <dbReference type="ChEBI" id="CHEBI:16335"/>
        <dbReference type="ChEBI" id="CHEBI:17596"/>
        <dbReference type="ChEBI" id="CHEBI:28938"/>
        <dbReference type="EC" id="3.5.4.4"/>
    </reaction>
    <physiologicalReaction direction="left-to-right" evidence="8">
        <dbReference type="Rhea" id="RHEA:24409"/>
    </physiologicalReaction>
</comment>
<dbReference type="AlphaFoldDB" id="A0A402B6R1"/>
<dbReference type="RefSeq" id="WP_161982099.1">
    <property type="nucleotide sequence ID" value="NZ_BIFT01000001.1"/>
</dbReference>
<dbReference type="GO" id="GO:0017061">
    <property type="term" value="F:S-methyl-5-thioadenosine phosphorylase activity"/>
    <property type="evidence" value="ECO:0007669"/>
    <property type="project" value="UniProtKB-EC"/>
</dbReference>
<evidence type="ECO:0000256" key="2">
    <source>
        <dbReference type="ARBA" id="ARBA00003215"/>
    </source>
</evidence>
<evidence type="ECO:0000313" key="13">
    <source>
        <dbReference type="Proteomes" id="UP000287171"/>
    </source>
</evidence>
<comment type="caution">
    <text evidence="12">The sequence shown here is derived from an EMBL/GenBank/DDBJ whole genome shotgun (WGS) entry which is preliminary data.</text>
</comment>
<dbReference type="Gene3D" id="3.60.140.10">
    <property type="entry name" value="CNF1/YfiH-like putative cysteine hydrolases"/>
    <property type="match status" value="1"/>
</dbReference>
<evidence type="ECO:0000256" key="5">
    <source>
        <dbReference type="ARBA" id="ARBA00022723"/>
    </source>
</evidence>
<keyword evidence="6" id="KW-0378">Hydrolase</keyword>
<sequence length="310" mass="34584">MIEHQYENVRYLQFSHYRPFSELQHGVFTRLGGFSEAPYHSLNTSAPPRGGGDTFPNVVRNRQLALQSLQLSDLPSATLWQVHGADVLTLDLEQSWRTDWANMSYYEQAWTPATIRQGDAMISQERGVAMALSFADCVPITFYDPVAHVMGIAHGGWRGTARGIVMATVAAMQNRFGSQPQNIYAGIAPAIGPCCYEVSQEVQDLFMGKQEFTEKPTEEVYRERVKASAAFSSVEQSSGPSLRLDLQETNRQQLLLAGISSEHIEVMRICTGCHTDLFFSHRKEHGKTGRFVVIMALNDVLTSGTFAEKN</sequence>
<organism evidence="12 13">
    <name type="scientific">Dictyobacter alpinus</name>
    <dbReference type="NCBI Taxonomy" id="2014873"/>
    <lineage>
        <taxon>Bacteria</taxon>
        <taxon>Bacillati</taxon>
        <taxon>Chloroflexota</taxon>
        <taxon>Ktedonobacteria</taxon>
        <taxon>Ktedonobacterales</taxon>
        <taxon>Dictyobacteraceae</taxon>
        <taxon>Dictyobacter</taxon>
    </lineage>
</organism>
<evidence type="ECO:0000256" key="10">
    <source>
        <dbReference type="ARBA" id="ARBA00049893"/>
    </source>
</evidence>
<dbReference type="EMBL" id="BIFT01000001">
    <property type="protein sequence ID" value="GCE27038.1"/>
    <property type="molecule type" value="Genomic_DNA"/>
</dbReference>
<proteinExistence type="inferred from homology"/>
<evidence type="ECO:0000256" key="4">
    <source>
        <dbReference type="ARBA" id="ARBA00022679"/>
    </source>
</evidence>
<reference evidence="13" key="1">
    <citation type="submission" date="2018-12" db="EMBL/GenBank/DDBJ databases">
        <title>Tengunoibacter tsumagoiensis gen. nov., sp. nov., Dictyobacter kobayashii sp. nov., D. alpinus sp. nov., and D. joshuensis sp. nov. and description of Dictyobacteraceae fam. nov. within the order Ktedonobacterales isolated from Tengu-no-mugimeshi.</title>
        <authorList>
            <person name="Wang C.M."/>
            <person name="Zheng Y."/>
            <person name="Sakai Y."/>
            <person name="Toyoda A."/>
            <person name="Minakuchi Y."/>
            <person name="Abe K."/>
            <person name="Yokota A."/>
            <person name="Yabe S."/>
        </authorList>
    </citation>
    <scope>NUCLEOTIDE SEQUENCE [LARGE SCALE GENOMIC DNA]</scope>
    <source>
        <strain evidence="13">Uno16</strain>
    </source>
</reference>